<accession>A0ABQ9CW38</accession>
<proteinExistence type="predicted"/>
<evidence type="ECO:0000313" key="1">
    <source>
        <dbReference type="EMBL" id="KAJ7407056.1"/>
    </source>
</evidence>
<reference evidence="1" key="1">
    <citation type="submission" date="2019-10" db="EMBL/GenBank/DDBJ databases">
        <authorList>
            <person name="Soares A.E.R."/>
            <person name="Aleixo A."/>
            <person name="Schneider P."/>
            <person name="Miyaki C.Y."/>
            <person name="Schneider M.P."/>
            <person name="Mello C."/>
            <person name="Vasconcelos A.T.R."/>
        </authorList>
    </citation>
    <scope>NUCLEOTIDE SEQUENCE</scope>
    <source>
        <tissue evidence="1">Muscle</tissue>
    </source>
</reference>
<dbReference type="Proteomes" id="UP001145742">
    <property type="component" value="Unassembled WGS sequence"/>
</dbReference>
<evidence type="ECO:0000313" key="2">
    <source>
        <dbReference type="Proteomes" id="UP001145742"/>
    </source>
</evidence>
<organism evidence="1 2">
    <name type="scientific">Willisornis vidua</name>
    <name type="common">Xingu scale-backed antbird</name>
    <dbReference type="NCBI Taxonomy" id="1566151"/>
    <lineage>
        <taxon>Eukaryota</taxon>
        <taxon>Metazoa</taxon>
        <taxon>Chordata</taxon>
        <taxon>Craniata</taxon>
        <taxon>Vertebrata</taxon>
        <taxon>Euteleostomi</taxon>
        <taxon>Archelosauria</taxon>
        <taxon>Archosauria</taxon>
        <taxon>Dinosauria</taxon>
        <taxon>Saurischia</taxon>
        <taxon>Theropoda</taxon>
        <taxon>Coelurosauria</taxon>
        <taxon>Aves</taxon>
        <taxon>Neognathae</taxon>
        <taxon>Neoaves</taxon>
        <taxon>Telluraves</taxon>
        <taxon>Australaves</taxon>
        <taxon>Passeriformes</taxon>
        <taxon>Thamnophilidae</taxon>
        <taxon>Willisornis</taxon>
    </lineage>
</organism>
<keyword evidence="2" id="KW-1185">Reference proteome</keyword>
<comment type="caution">
    <text evidence="1">The sequence shown here is derived from an EMBL/GenBank/DDBJ whole genome shotgun (WGS) entry which is preliminary data.</text>
</comment>
<sequence>MIYKMGNIFGMDELTNDDQSTACGNMSHFCGVAEWEVANLDLITSLAIVFLCENGMEISWQPEAPLWEEQVAVAVNAHTTQMPWDSAARQPRPALQQVLKAGIVDITRISDVMMQRHRECVFLHIVVCLRNLLGDCNVDWKDGQYLKGQEL</sequence>
<protein>
    <submittedName>
        <fullName evidence="1">Uncharacterized protein</fullName>
    </submittedName>
</protein>
<name>A0ABQ9CW38_9PASS</name>
<dbReference type="EMBL" id="WHWB01034619">
    <property type="protein sequence ID" value="KAJ7407056.1"/>
    <property type="molecule type" value="Genomic_DNA"/>
</dbReference>
<gene>
    <name evidence="1" type="ORF">WISP_129511</name>
</gene>